<organism evidence="1 2">
    <name type="scientific">Trichoderma citrinoviride</name>
    <dbReference type="NCBI Taxonomy" id="58853"/>
    <lineage>
        <taxon>Eukaryota</taxon>
        <taxon>Fungi</taxon>
        <taxon>Dikarya</taxon>
        <taxon>Ascomycota</taxon>
        <taxon>Pezizomycotina</taxon>
        <taxon>Sordariomycetes</taxon>
        <taxon>Hypocreomycetidae</taxon>
        <taxon>Hypocreales</taxon>
        <taxon>Hypocreaceae</taxon>
        <taxon>Trichoderma</taxon>
    </lineage>
</organism>
<dbReference type="GeneID" id="36601980"/>
<keyword evidence="2" id="KW-1185">Reference proteome</keyword>
<dbReference type="EMBL" id="KZ680207">
    <property type="protein sequence ID" value="PTB70975.1"/>
    <property type="molecule type" value="Genomic_DNA"/>
</dbReference>
<accession>A0A2T4BNT0</accession>
<dbReference type="RefSeq" id="XP_024754295.1">
    <property type="nucleotide sequence ID" value="XM_024893862.1"/>
</dbReference>
<name>A0A2T4BNT0_9HYPO</name>
<evidence type="ECO:0000313" key="1">
    <source>
        <dbReference type="EMBL" id="PTB70975.1"/>
    </source>
</evidence>
<reference evidence="2" key="1">
    <citation type="submission" date="2016-07" db="EMBL/GenBank/DDBJ databases">
        <title>Multiple horizontal gene transfer events from other fungi enriched the ability of initially mycotrophic Trichoderma (Ascomycota) to feed on dead plant biomass.</title>
        <authorList>
            <consortium name="DOE Joint Genome Institute"/>
            <person name="Atanasova L."/>
            <person name="Chenthamara K."/>
            <person name="Zhang J."/>
            <person name="Grujic M."/>
            <person name="Henrissat B."/>
            <person name="Kuo A."/>
            <person name="Aerts A."/>
            <person name="Salamov A."/>
            <person name="Lipzen A."/>
            <person name="Labutti K."/>
            <person name="Barry K."/>
            <person name="Miao Y."/>
            <person name="Rahimi M.J."/>
            <person name="Shen Q."/>
            <person name="Grigoriev I.V."/>
            <person name="Kubicek C.P."/>
            <person name="Druzhinina I.S."/>
        </authorList>
    </citation>
    <scope>NUCLEOTIDE SEQUENCE [LARGE SCALE GENOMIC DNA]</scope>
    <source>
        <strain evidence="2">TUCIM 6016</strain>
    </source>
</reference>
<dbReference type="Proteomes" id="UP000241546">
    <property type="component" value="Unassembled WGS sequence"/>
</dbReference>
<proteinExistence type="predicted"/>
<evidence type="ECO:0000313" key="2">
    <source>
        <dbReference type="Proteomes" id="UP000241546"/>
    </source>
</evidence>
<dbReference type="AlphaFoldDB" id="A0A2T4BNT0"/>
<protein>
    <submittedName>
        <fullName evidence="1">Uncharacterized protein</fullName>
    </submittedName>
</protein>
<sequence>MAWVMTTTTATTTTGLAAVGPAWRDCYKHYIAGVWWVIGHTGSSTTFAYYSWVQRLVSVGFEERGIRD</sequence>
<gene>
    <name evidence="1" type="ORF">BBK36DRAFT_1155756</name>
</gene>